<dbReference type="Pfam" id="PF07690">
    <property type="entry name" value="MFS_1"/>
    <property type="match status" value="1"/>
</dbReference>
<feature type="compositionally biased region" description="Basic and acidic residues" evidence="19">
    <location>
        <begin position="460"/>
        <end position="474"/>
    </location>
</feature>
<feature type="transmembrane region" description="Helical" evidence="20">
    <location>
        <begin position="253"/>
        <end position="274"/>
    </location>
</feature>
<evidence type="ECO:0000256" key="9">
    <source>
        <dbReference type="ARBA" id="ARBA00044899"/>
    </source>
</evidence>
<comment type="catalytic activity">
    <reaction evidence="7">
        <text>L-alpha-aminoacyl-L-lysine(out) = L-alpha-aminoacyl-L-lysine(in)</text>
        <dbReference type="Rhea" id="RHEA:79383"/>
        <dbReference type="ChEBI" id="CHEBI:229966"/>
    </reaction>
</comment>
<feature type="transmembrane region" description="Helical" evidence="20">
    <location>
        <begin position="133"/>
        <end position="153"/>
    </location>
</feature>
<dbReference type="EMBL" id="MLAK01000678">
    <property type="protein sequence ID" value="OHT08087.1"/>
    <property type="molecule type" value="Genomic_DNA"/>
</dbReference>
<comment type="catalytic activity">
    <reaction evidence="9">
        <text>L-arginyl-L-alpha-amino acid(out) = L-arginyl-L-alpha-amino acid(in)</text>
        <dbReference type="Rhea" id="RHEA:79371"/>
        <dbReference type="ChEBI" id="CHEBI:84315"/>
    </reaction>
</comment>
<proteinExistence type="predicted"/>
<dbReference type="GeneID" id="94837916"/>
<feature type="transmembrane region" description="Helical" evidence="20">
    <location>
        <begin position="294"/>
        <end position="314"/>
    </location>
</feature>
<dbReference type="InterPro" id="IPR020846">
    <property type="entry name" value="MFS_dom"/>
</dbReference>
<evidence type="ECO:0000313" key="23">
    <source>
        <dbReference type="Proteomes" id="UP000179807"/>
    </source>
</evidence>
<dbReference type="SUPFAM" id="SSF103473">
    <property type="entry name" value="MFS general substrate transporter"/>
    <property type="match status" value="1"/>
</dbReference>
<feature type="domain" description="Major facilitator superfamily (MFS) profile" evidence="21">
    <location>
        <begin position="40"/>
        <end position="456"/>
    </location>
</feature>
<evidence type="ECO:0000256" key="15">
    <source>
        <dbReference type="ARBA" id="ARBA00044985"/>
    </source>
</evidence>
<dbReference type="Gene3D" id="1.20.1250.20">
    <property type="entry name" value="MFS general substrate transporter like domains"/>
    <property type="match status" value="2"/>
</dbReference>
<comment type="catalytic activity">
    <reaction evidence="11">
        <text>L-arginyl-glycine(out) = L-arginyl-glycine(in)</text>
        <dbReference type="Rhea" id="RHEA:79391"/>
        <dbReference type="ChEBI" id="CHEBI:229955"/>
    </reaction>
</comment>
<protein>
    <recommendedName>
        <fullName evidence="15">Lysosomal dipeptide transporter MFSD1</fullName>
    </recommendedName>
    <alternativeName>
        <fullName evidence="16">Major facilitator superfamily domain-containing protein 1</fullName>
    </alternativeName>
</protein>
<comment type="catalytic activity">
    <reaction evidence="5">
        <text>L-alpha-aminoacyl-L-histidine(out) = L-alpha-aminoacyl-L-histidine(in)</text>
        <dbReference type="Rhea" id="RHEA:79375"/>
        <dbReference type="ChEBI" id="CHEBI:229967"/>
    </reaction>
</comment>
<dbReference type="RefSeq" id="XP_068361223.1">
    <property type="nucleotide sequence ID" value="XM_068503212.1"/>
</dbReference>
<comment type="subunit">
    <text evidence="18">Homodimer. Interacts with lysosomal protein GLMP (via lumenal domain); the interaction starts while both proteins are still in the endoplasmic reticulum and is required for stabilization of MFSD1 in lysosomes but has no direct effect on its targeting to lysosomes or transporter activity.</text>
</comment>
<comment type="catalytic activity">
    <reaction evidence="12">
        <text>L-histidyl-L-alpha-amino acid(out) = L-histidyl-L-alpha-amino acid(in)</text>
        <dbReference type="Rhea" id="RHEA:79379"/>
        <dbReference type="ChEBI" id="CHEBI:229964"/>
    </reaction>
</comment>
<comment type="catalytic activity">
    <reaction evidence="10">
        <text>L-lysyl-L-lysine(out) = L-lysyl-L-lysine(in)</text>
        <dbReference type="Rhea" id="RHEA:79403"/>
        <dbReference type="ChEBI" id="CHEBI:229956"/>
    </reaction>
</comment>
<feature type="transmembrane region" description="Helical" evidence="20">
    <location>
        <begin position="194"/>
        <end position="214"/>
    </location>
</feature>
<evidence type="ECO:0000256" key="16">
    <source>
        <dbReference type="ARBA" id="ARBA00045018"/>
    </source>
</evidence>
<feature type="transmembrane region" description="Helical" evidence="20">
    <location>
        <begin position="160"/>
        <end position="182"/>
    </location>
</feature>
<comment type="catalytic activity">
    <reaction evidence="8">
        <text>L-aspartyl-L-lysine(out) = L-aspartyl-L-lysine(in)</text>
        <dbReference type="Rhea" id="RHEA:79411"/>
        <dbReference type="ChEBI" id="CHEBI:229953"/>
    </reaction>
</comment>
<evidence type="ECO:0000256" key="4">
    <source>
        <dbReference type="ARBA" id="ARBA00044881"/>
    </source>
</evidence>
<dbReference type="OrthoDB" id="2985014at2759"/>
<sequence length="481" mass="52888">MIDDEKTITEEQAIKEKEAEDENQANEKRPISFHVRRISSFIIISLLYALVFFHRTCPSIVSEDMAIDYGVAKKQLGIFSSVFFYPYGIIQPFAGLFADIIEPSFVIGFSQLLAGVGAFICGFSKSIGVGCLGRFLVGLGCGPTYVPVVRCIANWFSLKYYPHMCGVLLAIGGVGGIIAQGPLASFAEAVGWRWSFYGIGCLGIIISILCLVFVRGNPVTYGYKPVNKDLTVVDTHYTCKEMLIQLYKNLRQVVAYPWFWLVVIYSVFCSGPFFDISGMWAGPYLSDVYHYSKTQVGNTCIALSIGLIVGSLTLPPLSTALRTRKWLLLFTAIIACLVLAMFIIFGSRIPHTGLYILWIVFAAFTNAMTSVCYPLIREYFHPAIAGTAVGCANIFTFLSSAIFQSVSSELISKFGKIEGSEAYTEKGYKIGLWGITCGALGIAAIVIAFTKDTKFAPRIPKEDKSKDQEHKSDLGSDLGEL</sequence>
<evidence type="ECO:0000256" key="5">
    <source>
        <dbReference type="ARBA" id="ARBA00044884"/>
    </source>
</evidence>
<dbReference type="InterPro" id="IPR052187">
    <property type="entry name" value="MFSD1"/>
</dbReference>
<evidence type="ECO:0000256" key="18">
    <source>
        <dbReference type="ARBA" id="ARBA00046376"/>
    </source>
</evidence>
<organism evidence="22 23">
    <name type="scientific">Tritrichomonas foetus</name>
    <dbReference type="NCBI Taxonomy" id="1144522"/>
    <lineage>
        <taxon>Eukaryota</taxon>
        <taxon>Metamonada</taxon>
        <taxon>Parabasalia</taxon>
        <taxon>Tritrichomonadida</taxon>
        <taxon>Tritrichomonadidae</taxon>
        <taxon>Tritrichomonas</taxon>
    </lineage>
</organism>
<keyword evidence="23" id="KW-1185">Reference proteome</keyword>
<evidence type="ECO:0000256" key="14">
    <source>
        <dbReference type="ARBA" id="ARBA00044924"/>
    </source>
</evidence>
<comment type="function">
    <text evidence="17">Lysosomal dipeptide uniporter that selectively exports lysine, arginine or histidine-containing dipeptides with a net positive charge from the lysosome lumen into the cytosol. Could play a role in a specific type of protein O-glycosylation indirectly regulating macrophages migration and tissue invasion. Also essential for liver homeostasis.</text>
</comment>
<keyword evidence="20" id="KW-1133">Transmembrane helix</keyword>
<name>A0A1J4K9I8_9EUKA</name>
<dbReference type="PROSITE" id="PS50850">
    <property type="entry name" value="MFS"/>
    <property type="match status" value="1"/>
</dbReference>
<evidence type="ECO:0000256" key="3">
    <source>
        <dbReference type="ARBA" id="ARBA00044878"/>
    </source>
</evidence>
<dbReference type="CDD" id="cd06174">
    <property type="entry name" value="MFS"/>
    <property type="match status" value="1"/>
</dbReference>
<evidence type="ECO:0000313" key="22">
    <source>
        <dbReference type="EMBL" id="OHT08087.1"/>
    </source>
</evidence>
<feature type="transmembrane region" description="Helical" evidence="20">
    <location>
        <begin position="38"/>
        <end position="56"/>
    </location>
</feature>
<evidence type="ECO:0000259" key="21">
    <source>
        <dbReference type="PROSITE" id="PS50850"/>
    </source>
</evidence>
<feature type="region of interest" description="Disordered" evidence="19">
    <location>
        <begin position="460"/>
        <end position="481"/>
    </location>
</feature>
<evidence type="ECO:0000256" key="19">
    <source>
        <dbReference type="SAM" id="MobiDB-lite"/>
    </source>
</evidence>
<dbReference type="GO" id="GO:0016020">
    <property type="term" value="C:membrane"/>
    <property type="evidence" value="ECO:0007669"/>
    <property type="project" value="UniProtKB-SubCell"/>
</dbReference>
<comment type="catalytic activity">
    <reaction evidence="14">
        <text>L-lysyl-glycine(out) = L-lysyl-glycine(in)</text>
        <dbReference type="Rhea" id="RHEA:79407"/>
        <dbReference type="ChEBI" id="CHEBI:191202"/>
    </reaction>
</comment>
<dbReference type="PANTHER" id="PTHR23512">
    <property type="entry name" value="MAJOR FACILITATOR SUPERFAMILY DOMAIN-CONTAINING PROTEIN 1"/>
    <property type="match status" value="1"/>
</dbReference>
<dbReference type="PANTHER" id="PTHR23512:SF11">
    <property type="entry name" value="MAJOR FACILITATOR SUPERFAMILY PROTEIN"/>
    <property type="match status" value="1"/>
</dbReference>
<gene>
    <name evidence="22" type="ORF">TRFO_23539</name>
</gene>
<evidence type="ECO:0000256" key="20">
    <source>
        <dbReference type="SAM" id="Phobius"/>
    </source>
</evidence>
<feature type="transmembrane region" description="Helical" evidence="20">
    <location>
        <begin position="383"/>
        <end position="403"/>
    </location>
</feature>
<comment type="catalytic activity">
    <reaction evidence="13">
        <text>L-alanyl-L-lysine(out) = L-alanyl-L-lysine(in)</text>
        <dbReference type="Rhea" id="RHEA:79415"/>
        <dbReference type="ChEBI" id="CHEBI:192470"/>
    </reaction>
</comment>
<dbReference type="GO" id="GO:0022857">
    <property type="term" value="F:transmembrane transporter activity"/>
    <property type="evidence" value="ECO:0007669"/>
    <property type="project" value="InterPro"/>
</dbReference>
<feature type="transmembrane region" description="Helical" evidence="20">
    <location>
        <begin position="76"/>
        <end position="98"/>
    </location>
</feature>
<dbReference type="InterPro" id="IPR011701">
    <property type="entry name" value="MFS"/>
</dbReference>
<accession>A0A1J4K9I8</accession>
<comment type="catalytic activity">
    <reaction evidence="3">
        <text>L-histidyl-glycine(out) = L-histidyl-glycine(in)</text>
        <dbReference type="Rhea" id="RHEA:79395"/>
        <dbReference type="ChEBI" id="CHEBI:229957"/>
    </reaction>
</comment>
<dbReference type="AlphaFoldDB" id="A0A1J4K9I8"/>
<evidence type="ECO:0000256" key="8">
    <source>
        <dbReference type="ARBA" id="ARBA00044898"/>
    </source>
</evidence>
<evidence type="ECO:0000256" key="12">
    <source>
        <dbReference type="ARBA" id="ARBA00044912"/>
    </source>
</evidence>
<evidence type="ECO:0000256" key="1">
    <source>
        <dbReference type="ARBA" id="ARBA00004141"/>
    </source>
</evidence>
<comment type="subcellular location">
    <subcellularLocation>
        <location evidence="1">Membrane</location>
        <topology evidence="1">Multi-pass membrane protein</topology>
    </subcellularLocation>
</comment>
<dbReference type="InterPro" id="IPR036259">
    <property type="entry name" value="MFS_trans_sf"/>
</dbReference>
<comment type="catalytic activity">
    <reaction evidence="6">
        <text>L-lysyl-L-alpha-amino acid(out) = L-lysyl-L-alpha-amino acid(in)</text>
        <dbReference type="Rhea" id="RHEA:79387"/>
        <dbReference type="ChEBI" id="CHEBI:229965"/>
    </reaction>
</comment>
<comment type="catalytic activity">
    <reaction evidence="2">
        <text>L-lysyl-L-alanine(out) = L-lysyl-L-alanine(in)</text>
        <dbReference type="Rhea" id="RHEA:79399"/>
        <dbReference type="ChEBI" id="CHEBI:229954"/>
    </reaction>
</comment>
<evidence type="ECO:0000256" key="10">
    <source>
        <dbReference type="ARBA" id="ARBA00044900"/>
    </source>
</evidence>
<comment type="catalytic activity">
    <reaction evidence="4">
        <text>L-alpha-aminoacyl-L-arginine(out) = L-alpha-aminoacyl-L-arginine(in)</text>
        <dbReference type="Rhea" id="RHEA:79367"/>
        <dbReference type="ChEBI" id="CHEBI:229968"/>
    </reaction>
</comment>
<evidence type="ECO:0000256" key="13">
    <source>
        <dbReference type="ARBA" id="ARBA00044919"/>
    </source>
</evidence>
<feature type="transmembrane region" description="Helical" evidence="20">
    <location>
        <begin position="355"/>
        <end position="376"/>
    </location>
</feature>
<evidence type="ECO:0000256" key="6">
    <source>
        <dbReference type="ARBA" id="ARBA00044891"/>
    </source>
</evidence>
<keyword evidence="20" id="KW-0472">Membrane</keyword>
<comment type="caution">
    <text evidence="22">The sequence shown here is derived from an EMBL/GenBank/DDBJ whole genome shotgun (WGS) entry which is preliminary data.</text>
</comment>
<evidence type="ECO:0000256" key="7">
    <source>
        <dbReference type="ARBA" id="ARBA00044893"/>
    </source>
</evidence>
<evidence type="ECO:0000256" key="2">
    <source>
        <dbReference type="ARBA" id="ARBA00044876"/>
    </source>
</evidence>
<feature type="transmembrane region" description="Helical" evidence="20">
    <location>
        <begin position="105"/>
        <end position="127"/>
    </location>
</feature>
<evidence type="ECO:0000256" key="17">
    <source>
        <dbReference type="ARBA" id="ARBA00045709"/>
    </source>
</evidence>
<dbReference type="Proteomes" id="UP000179807">
    <property type="component" value="Unassembled WGS sequence"/>
</dbReference>
<dbReference type="VEuPathDB" id="TrichDB:TRFO_23539"/>
<feature type="transmembrane region" description="Helical" evidence="20">
    <location>
        <begin position="326"/>
        <end position="349"/>
    </location>
</feature>
<evidence type="ECO:0000256" key="11">
    <source>
        <dbReference type="ARBA" id="ARBA00044903"/>
    </source>
</evidence>
<reference evidence="22" key="1">
    <citation type="submission" date="2016-10" db="EMBL/GenBank/DDBJ databases">
        <authorList>
            <person name="Benchimol M."/>
            <person name="Almeida L.G."/>
            <person name="Vasconcelos A.T."/>
            <person name="Perreira-Neves A."/>
            <person name="Rosa I.A."/>
            <person name="Tasca T."/>
            <person name="Bogo M.R."/>
            <person name="de Souza W."/>
        </authorList>
    </citation>
    <scope>NUCLEOTIDE SEQUENCE [LARGE SCALE GENOMIC DNA]</scope>
    <source>
        <strain evidence="22">K</strain>
    </source>
</reference>
<feature type="transmembrane region" description="Helical" evidence="20">
    <location>
        <begin position="430"/>
        <end position="449"/>
    </location>
</feature>
<keyword evidence="20" id="KW-0812">Transmembrane</keyword>